<dbReference type="InterPro" id="IPR000253">
    <property type="entry name" value="FHA_dom"/>
</dbReference>
<dbReference type="InterPro" id="IPR050923">
    <property type="entry name" value="Cell_Proc_Reg/RNA_Proc"/>
</dbReference>
<accession>A0A1F6V2X3</accession>
<dbReference type="AlphaFoldDB" id="A0A1F6V2X3"/>
<comment type="caution">
    <text evidence="2">The sequence shown here is derived from an EMBL/GenBank/DDBJ whole genome shotgun (WGS) entry which is preliminary data.</text>
</comment>
<dbReference type="Proteomes" id="UP000179076">
    <property type="component" value="Unassembled WGS sequence"/>
</dbReference>
<dbReference type="SUPFAM" id="SSF49879">
    <property type="entry name" value="SMAD/FHA domain"/>
    <property type="match status" value="1"/>
</dbReference>
<organism evidence="2 3">
    <name type="scientific">Candidatus Muproteobacteria bacterium RBG_16_60_9</name>
    <dbReference type="NCBI Taxonomy" id="1817755"/>
    <lineage>
        <taxon>Bacteria</taxon>
        <taxon>Pseudomonadati</taxon>
        <taxon>Pseudomonadota</taxon>
        <taxon>Candidatus Muproteobacteria</taxon>
    </lineage>
</organism>
<name>A0A1F6V2X3_9PROT</name>
<dbReference type="SMART" id="SM00240">
    <property type="entry name" value="FHA"/>
    <property type="match status" value="1"/>
</dbReference>
<evidence type="ECO:0000259" key="1">
    <source>
        <dbReference type="PROSITE" id="PS50006"/>
    </source>
</evidence>
<feature type="domain" description="FHA" evidence="1">
    <location>
        <begin position="23"/>
        <end position="72"/>
    </location>
</feature>
<protein>
    <recommendedName>
        <fullName evidence="1">FHA domain-containing protein</fullName>
    </recommendedName>
</protein>
<dbReference type="EMBL" id="MFSP01000144">
    <property type="protein sequence ID" value="OGI63985.1"/>
    <property type="molecule type" value="Genomic_DNA"/>
</dbReference>
<sequence>MAKIIIKLNNEVVDHIDLRQGDMKIGRKPGCEIVLDNLAVSGEHANVFTIGDDSFIQDLGSTNGTFINNKRLAKHHLRNGDTVVIGQHSLLYLQQEAAKQADRSNDEFAKTVVITPMAPTTTPITKSTTAPPTPSATDVAAKANDQSAAALFVLDGKSSGRRIDITKSVTNLGKTGRPAGVITRTADGYALRAAGDQDTPKVNGRGVPDVGVKLRNGDIVEVAGTRLQFYLK</sequence>
<dbReference type="PROSITE" id="PS50006">
    <property type="entry name" value="FHA_DOMAIN"/>
    <property type="match status" value="1"/>
</dbReference>
<proteinExistence type="predicted"/>
<reference evidence="2 3" key="1">
    <citation type="journal article" date="2016" name="Nat. Commun.">
        <title>Thousands of microbial genomes shed light on interconnected biogeochemical processes in an aquifer system.</title>
        <authorList>
            <person name="Anantharaman K."/>
            <person name="Brown C.T."/>
            <person name="Hug L.A."/>
            <person name="Sharon I."/>
            <person name="Castelle C.J."/>
            <person name="Probst A.J."/>
            <person name="Thomas B.C."/>
            <person name="Singh A."/>
            <person name="Wilkins M.J."/>
            <person name="Karaoz U."/>
            <person name="Brodie E.L."/>
            <person name="Williams K.H."/>
            <person name="Hubbard S.S."/>
            <person name="Banfield J.F."/>
        </authorList>
    </citation>
    <scope>NUCLEOTIDE SEQUENCE [LARGE SCALE GENOMIC DNA]</scope>
</reference>
<evidence type="ECO:0000313" key="2">
    <source>
        <dbReference type="EMBL" id="OGI63985.1"/>
    </source>
</evidence>
<dbReference type="PANTHER" id="PTHR23308">
    <property type="entry name" value="NUCLEAR INHIBITOR OF PROTEIN PHOSPHATASE-1"/>
    <property type="match status" value="1"/>
</dbReference>
<dbReference type="Pfam" id="PF00498">
    <property type="entry name" value="FHA"/>
    <property type="match status" value="1"/>
</dbReference>
<dbReference type="CDD" id="cd00060">
    <property type="entry name" value="FHA"/>
    <property type="match status" value="1"/>
</dbReference>
<evidence type="ECO:0000313" key="3">
    <source>
        <dbReference type="Proteomes" id="UP000179076"/>
    </source>
</evidence>
<dbReference type="InterPro" id="IPR008984">
    <property type="entry name" value="SMAD_FHA_dom_sf"/>
</dbReference>
<gene>
    <name evidence="2" type="ORF">A2W18_12455</name>
</gene>
<dbReference type="Gene3D" id="2.60.200.20">
    <property type="match status" value="1"/>
</dbReference>